<name>A0A291B8R4_9GAMM</name>
<protein>
    <submittedName>
        <fullName evidence="1">Uncharacterized protein</fullName>
    </submittedName>
</protein>
<organism evidence="1 2">
    <name type="scientific">Candidatus Enterovibrio altilux</name>
    <dbReference type="NCBI Taxonomy" id="1927128"/>
    <lineage>
        <taxon>Bacteria</taxon>
        <taxon>Pseudomonadati</taxon>
        <taxon>Pseudomonadota</taxon>
        <taxon>Gammaproteobacteria</taxon>
        <taxon>Vibrionales</taxon>
        <taxon>Vibrionaceae</taxon>
        <taxon>Enterovibrio</taxon>
    </lineage>
</organism>
<gene>
    <name evidence="1" type="ORF">BTN50_0865</name>
</gene>
<sequence length="38" mass="4252">MLLSLKYYNTKINKACEIVKVLNKLAELGMPNITAIIS</sequence>
<proteinExistence type="predicted"/>
<dbReference type="EMBL" id="CP020660">
    <property type="protein sequence ID" value="ATF09372.1"/>
    <property type="molecule type" value="Genomic_DNA"/>
</dbReference>
<keyword evidence="2" id="KW-1185">Reference proteome</keyword>
<evidence type="ECO:0000313" key="1">
    <source>
        <dbReference type="EMBL" id="ATF09372.1"/>
    </source>
</evidence>
<dbReference type="KEGG" id="elux:BTN50_0865"/>
<evidence type="ECO:0000313" key="2">
    <source>
        <dbReference type="Proteomes" id="UP000218160"/>
    </source>
</evidence>
<dbReference type="AlphaFoldDB" id="A0A291B8R4"/>
<reference evidence="2" key="1">
    <citation type="submission" date="2017-04" db="EMBL/GenBank/DDBJ databases">
        <title>Genome evolution of the luminous symbionts of deep sea anglerfish.</title>
        <authorList>
            <person name="Hendry T.A."/>
        </authorList>
    </citation>
    <scope>NUCLEOTIDE SEQUENCE [LARGE SCALE GENOMIC DNA]</scope>
</reference>
<dbReference type="Proteomes" id="UP000218160">
    <property type="component" value="Chromosome 1"/>
</dbReference>
<accession>A0A291B8R4</accession>